<dbReference type="InterPro" id="IPR036388">
    <property type="entry name" value="WH-like_DNA-bd_sf"/>
</dbReference>
<proteinExistence type="predicted"/>
<evidence type="ECO:0000313" key="5">
    <source>
        <dbReference type="EMBL" id="NER16588.1"/>
    </source>
</evidence>
<evidence type="ECO:0000313" key="6">
    <source>
        <dbReference type="Proteomes" id="UP000474296"/>
    </source>
</evidence>
<dbReference type="RefSeq" id="WP_164029888.1">
    <property type="nucleotide sequence ID" value="NZ_JAABOQ010000002.1"/>
</dbReference>
<accession>A0A6M0CFF6</accession>
<dbReference type="Gene3D" id="3.30.450.20">
    <property type="entry name" value="PAS domain"/>
    <property type="match status" value="1"/>
</dbReference>
<reference evidence="5 6" key="1">
    <citation type="submission" date="2020-01" db="EMBL/GenBank/DDBJ databases">
        <title>Spongiivirga citrea KCTC 32990T.</title>
        <authorList>
            <person name="Wang G."/>
        </authorList>
    </citation>
    <scope>NUCLEOTIDE SEQUENCE [LARGE SCALE GENOMIC DNA]</scope>
    <source>
        <strain evidence="5 6">KCTC 32990</strain>
    </source>
</reference>
<dbReference type="EMBL" id="JAABOQ010000002">
    <property type="protein sequence ID" value="NER16588.1"/>
    <property type="molecule type" value="Genomic_DNA"/>
</dbReference>
<name>A0A6M0CFF6_9FLAO</name>
<dbReference type="InterPro" id="IPR035965">
    <property type="entry name" value="PAS-like_dom_sf"/>
</dbReference>
<dbReference type="GO" id="GO:0006355">
    <property type="term" value="P:regulation of DNA-templated transcription"/>
    <property type="evidence" value="ECO:0007669"/>
    <property type="project" value="InterPro"/>
</dbReference>
<evidence type="ECO:0000259" key="4">
    <source>
        <dbReference type="PROSITE" id="PS50043"/>
    </source>
</evidence>
<keyword evidence="2" id="KW-0238">DNA-binding</keyword>
<evidence type="ECO:0000256" key="3">
    <source>
        <dbReference type="ARBA" id="ARBA00023163"/>
    </source>
</evidence>
<sequence>MNEAIISYSEIFDTNGQYDGTYVREYVDKLQYLDDHTPPLQSYILVTNTSTQTYEYVGSDFEKTIGLDREKMLSDGLGYYISNYHPQELPVLLKIFEELMVFTMTQLELEQRQRVVYTWNYRIKNGSGDYKSMHVQQTPIFFDTNGRPIIGYSQNTIVGDGRPRPLVATCKYLNKNNEFETLFSKNYLLEALQQMLTKRELEIVKLLANSYTTKDIATELFISEQTVSVHRKNILNKLSFVSTAEIIEYCNKYQVF</sequence>
<dbReference type="GO" id="GO:0003677">
    <property type="term" value="F:DNA binding"/>
    <property type="evidence" value="ECO:0007669"/>
    <property type="project" value="UniProtKB-KW"/>
</dbReference>
<evidence type="ECO:0000256" key="2">
    <source>
        <dbReference type="ARBA" id="ARBA00023125"/>
    </source>
</evidence>
<evidence type="ECO:0000256" key="1">
    <source>
        <dbReference type="ARBA" id="ARBA00023015"/>
    </source>
</evidence>
<dbReference type="InterPro" id="IPR016032">
    <property type="entry name" value="Sig_transdc_resp-reg_C-effctor"/>
</dbReference>
<dbReference type="SUPFAM" id="SSF55785">
    <property type="entry name" value="PYP-like sensor domain (PAS domain)"/>
    <property type="match status" value="1"/>
</dbReference>
<comment type="caution">
    <text evidence="5">The sequence shown here is derived from an EMBL/GenBank/DDBJ whole genome shotgun (WGS) entry which is preliminary data.</text>
</comment>
<dbReference type="PROSITE" id="PS50043">
    <property type="entry name" value="HTH_LUXR_2"/>
    <property type="match status" value="1"/>
</dbReference>
<dbReference type="Proteomes" id="UP000474296">
    <property type="component" value="Unassembled WGS sequence"/>
</dbReference>
<dbReference type="Pfam" id="PF00196">
    <property type="entry name" value="GerE"/>
    <property type="match status" value="1"/>
</dbReference>
<organism evidence="5 6">
    <name type="scientific">Spongiivirga citrea</name>
    <dbReference type="NCBI Taxonomy" id="1481457"/>
    <lineage>
        <taxon>Bacteria</taxon>
        <taxon>Pseudomonadati</taxon>
        <taxon>Bacteroidota</taxon>
        <taxon>Flavobacteriia</taxon>
        <taxon>Flavobacteriales</taxon>
        <taxon>Flavobacteriaceae</taxon>
        <taxon>Spongiivirga</taxon>
    </lineage>
</organism>
<dbReference type="InterPro" id="IPR000792">
    <property type="entry name" value="Tscrpt_reg_LuxR_C"/>
</dbReference>
<keyword evidence="3" id="KW-0804">Transcription</keyword>
<dbReference type="AlphaFoldDB" id="A0A6M0CFF6"/>
<dbReference type="PANTHER" id="PTHR44688">
    <property type="entry name" value="DNA-BINDING TRANSCRIPTIONAL ACTIVATOR DEVR_DOSR"/>
    <property type="match status" value="1"/>
</dbReference>
<gene>
    <name evidence="5" type="ORF">GWK10_05165</name>
</gene>
<dbReference type="SUPFAM" id="SSF46894">
    <property type="entry name" value="C-terminal effector domain of the bipartite response regulators"/>
    <property type="match status" value="1"/>
</dbReference>
<keyword evidence="1" id="KW-0805">Transcription regulation</keyword>
<dbReference type="SMART" id="SM00421">
    <property type="entry name" value="HTH_LUXR"/>
    <property type="match status" value="1"/>
</dbReference>
<dbReference type="Gene3D" id="1.10.10.10">
    <property type="entry name" value="Winged helix-like DNA-binding domain superfamily/Winged helix DNA-binding domain"/>
    <property type="match status" value="1"/>
</dbReference>
<dbReference type="CDD" id="cd06170">
    <property type="entry name" value="LuxR_C_like"/>
    <property type="match status" value="1"/>
</dbReference>
<protein>
    <submittedName>
        <fullName evidence="5">PAS domain-containing protein</fullName>
    </submittedName>
</protein>
<dbReference type="PRINTS" id="PR00038">
    <property type="entry name" value="HTHLUXR"/>
</dbReference>
<keyword evidence="6" id="KW-1185">Reference proteome</keyword>
<dbReference type="PANTHER" id="PTHR44688:SF16">
    <property type="entry name" value="DNA-BINDING TRANSCRIPTIONAL ACTIVATOR DEVR_DOSR"/>
    <property type="match status" value="1"/>
</dbReference>
<feature type="domain" description="HTH luxR-type" evidence="4">
    <location>
        <begin position="189"/>
        <end position="254"/>
    </location>
</feature>